<proteinExistence type="predicted"/>
<sequence length="514" mass="57015">MCRFGAFIIQVNPKGVIGRRNLESGRIESIQEEQETSGGVNKFNSQSPSTDFSIDSAVTLHGLACIKWRPIETASTVDLYVCLNSRCSAVVKTPTPSPQQMSSPLYLERGHAVVGGHLFSPLPQKRILGDSLMQESRILPCDRDAHIGGSFTRKMKDVESTLTSSYVETDSVISSCMLTSESFYGQTETPIHRCGANPNNESFLLEGVEEAAGETLPQLKPDKVPVNDLSPPKLRKHNVNWGDRNSIRFSIEYPKSMAAELTPKVIEKVKTLSYFKICFGTEFSDDDDEEESDDQSLEERNTANAATKINGNDLTSSMTSLSIVTPKKSLVRVCFLSAATSKLIGVIETEDGMLSSRSLANLSLPHIQLIVNDLLNQISEKNLELMKELPIRDDLNLEKEEKKAYLDRCAMQYRASSHHSAEPYHISPLRPNNLAFADAFNPNPEYRYPFNSPPLRTSFDSSHCVIPKAEIPTTTPTTVGARLKTCITRFFGSRRSHQPQPSSCIDVNLKSLSF</sequence>
<evidence type="ECO:0000259" key="2">
    <source>
        <dbReference type="Pfam" id="PF10148"/>
    </source>
</evidence>
<keyword evidence="3" id="KW-1185">Reference proteome</keyword>
<dbReference type="Proteomes" id="UP000887562">
    <property type="component" value="Unplaced"/>
</dbReference>
<dbReference type="InterPro" id="IPR015649">
    <property type="entry name" value="SCHIP_1_C"/>
</dbReference>
<accession>A0A915ETD9</accession>
<evidence type="ECO:0000256" key="1">
    <source>
        <dbReference type="SAM" id="MobiDB-lite"/>
    </source>
</evidence>
<feature type="region of interest" description="Disordered" evidence="1">
    <location>
        <begin position="285"/>
        <end position="304"/>
    </location>
</feature>
<feature type="domain" description="Schwannomin interacting protein 1 C-terminal" evidence="2">
    <location>
        <begin position="345"/>
        <end position="400"/>
    </location>
</feature>
<organism evidence="3 4">
    <name type="scientific">Echinococcus canadensis</name>
    <dbReference type="NCBI Taxonomy" id="519352"/>
    <lineage>
        <taxon>Eukaryota</taxon>
        <taxon>Metazoa</taxon>
        <taxon>Spiralia</taxon>
        <taxon>Lophotrochozoa</taxon>
        <taxon>Platyhelminthes</taxon>
        <taxon>Cestoda</taxon>
        <taxon>Eucestoda</taxon>
        <taxon>Cyclophyllidea</taxon>
        <taxon>Taeniidae</taxon>
        <taxon>Echinococcus</taxon>
        <taxon>Echinococcus canadensis group</taxon>
    </lineage>
</organism>
<name>A0A915ETD9_9CEST</name>
<evidence type="ECO:0000313" key="3">
    <source>
        <dbReference type="Proteomes" id="UP000887562"/>
    </source>
</evidence>
<evidence type="ECO:0000313" key="4">
    <source>
        <dbReference type="WBParaSite" id="maker-E.canG7_contigs_1966-snap-gene-0.14-mRNA-1"/>
    </source>
</evidence>
<dbReference type="WBParaSite" id="maker-E.canG7_contigs_1966-snap-gene-0.14-mRNA-1">
    <property type="protein sequence ID" value="maker-E.canG7_contigs_1966-snap-gene-0.14-mRNA-1"/>
    <property type="gene ID" value="EcG7_01915"/>
</dbReference>
<protein>
    <submittedName>
        <fullName evidence="4">Schwannomin interacting protein 1 C-terminal domain-containing protein</fullName>
    </submittedName>
</protein>
<reference evidence="4" key="1">
    <citation type="submission" date="2022-11" db="UniProtKB">
        <authorList>
            <consortium name="WormBaseParasite"/>
        </authorList>
    </citation>
    <scope>IDENTIFICATION</scope>
</reference>
<dbReference type="Pfam" id="PF10148">
    <property type="entry name" value="SCHIP-1_C"/>
    <property type="match status" value="1"/>
</dbReference>
<dbReference type="AlphaFoldDB" id="A0A915ETD9"/>
<feature type="compositionally biased region" description="Acidic residues" evidence="1">
    <location>
        <begin position="285"/>
        <end position="296"/>
    </location>
</feature>